<protein>
    <submittedName>
        <fullName evidence="1">Uncharacterized protein</fullName>
    </submittedName>
</protein>
<gene>
    <name evidence="1" type="ORF">GCM10009775_30090</name>
</gene>
<sequence length="104" mass="11866">MNGEGSLELVRIDREHWLVHDHAYSSSDARRVVACVEETEGGFDVLWIAGGIPLPVRYSRTGDILDDLRRWRRQNITATHTVDAPRRAPRAISDRAAARSYVRR</sequence>
<organism evidence="1 2">
    <name type="scientific">Microbacterium aoyamense</name>
    <dbReference type="NCBI Taxonomy" id="344166"/>
    <lineage>
        <taxon>Bacteria</taxon>
        <taxon>Bacillati</taxon>
        <taxon>Actinomycetota</taxon>
        <taxon>Actinomycetes</taxon>
        <taxon>Micrococcales</taxon>
        <taxon>Microbacteriaceae</taxon>
        <taxon>Microbacterium</taxon>
    </lineage>
</organism>
<dbReference type="Proteomes" id="UP001501343">
    <property type="component" value="Unassembled WGS sequence"/>
</dbReference>
<dbReference type="EMBL" id="BAAAOF010000006">
    <property type="protein sequence ID" value="GAA1936177.1"/>
    <property type="molecule type" value="Genomic_DNA"/>
</dbReference>
<comment type="caution">
    <text evidence="1">The sequence shown here is derived from an EMBL/GenBank/DDBJ whole genome shotgun (WGS) entry which is preliminary data.</text>
</comment>
<name>A0ABN2PXF6_9MICO</name>
<keyword evidence="2" id="KW-1185">Reference proteome</keyword>
<reference evidence="1 2" key="1">
    <citation type="journal article" date="2019" name="Int. J. Syst. Evol. Microbiol.">
        <title>The Global Catalogue of Microorganisms (GCM) 10K type strain sequencing project: providing services to taxonomists for standard genome sequencing and annotation.</title>
        <authorList>
            <consortium name="The Broad Institute Genomics Platform"/>
            <consortium name="The Broad Institute Genome Sequencing Center for Infectious Disease"/>
            <person name="Wu L."/>
            <person name="Ma J."/>
        </authorList>
    </citation>
    <scope>NUCLEOTIDE SEQUENCE [LARGE SCALE GENOMIC DNA]</scope>
    <source>
        <strain evidence="1 2">JCM 14900</strain>
    </source>
</reference>
<evidence type="ECO:0000313" key="1">
    <source>
        <dbReference type="EMBL" id="GAA1936177.1"/>
    </source>
</evidence>
<accession>A0ABN2PXF6</accession>
<evidence type="ECO:0000313" key="2">
    <source>
        <dbReference type="Proteomes" id="UP001501343"/>
    </source>
</evidence>
<dbReference type="RefSeq" id="WP_248152973.1">
    <property type="nucleotide sequence ID" value="NZ_BAAAOF010000006.1"/>
</dbReference>
<proteinExistence type="predicted"/>